<dbReference type="Proteomes" id="UP001164761">
    <property type="component" value="Chromosome"/>
</dbReference>
<organism evidence="2 3">
    <name type="scientific">Alicyclobacillus fastidiosus</name>
    <dbReference type="NCBI Taxonomy" id="392011"/>
    <lineage>
        <taxon>Bacteria</taxon>
        <taxon>Bacillati</taxon>
        <taxon>Bacillota</taxon>
        <taxon>Bacilli</taxon>
        <taxon>Bacillales</taxon>
        <taxon>Alicyclobacillaceae</taxon>
        <taxon>Alicyclobacillus</taxon>
    </lineage>
</organism>
<keyword evidence="1" id="KW-0472">Membrane</keyword>
<feature type="transmembrane region" description="Helical" evidence="1">
    <location>
        <begin position="78"/>
        <end position="98"/>
    </location>
</feature>
<evidence type="ECO:0000313" key="2">
    <source>
        <dbReference type="EMBL" id="WAH40274.1"/>
    </source>
</evidence>
<dbReference type="EMBL" id="CP104067">
    <property type="protein sequence ID" value="WAH40274.1"/>
    <property type="molecule type" value="Genomic_DNA"/>
</dbReference>
<reference evidence="2" key="1">
    <citation type="submission" date="2022-08" db="EMBL/GenBank/DDBJ databases">
        <title>Alicyclobacillus fastidiosus DSM 17978, complete genome.</title>
        <authorList>
            <person name="Wang Q."/>
            <person name="Cai R."/>
            <person name="Wang Z."/>
        </authorList>
    </citation>
    <scope>NUCLEOTIDE SEQUENCE</scope>
    <source>
        <strain evidence="2">DSM 17978</strain>
    </source>
</reference>
<name>A0ABY6ZDL4_9BACL</name>
<keyword evidence="3" id="KW-1185">Reference proteome</keyword>
<keyword evidence="1" id="KW-1133">Transmembrane helix</keyword>
<proteinExistence type="predicted"/>
<sequence>MRVTMTHAKRLVGQRVIARHVNGTAYHGILHSVTDRGIYMTNARGIRPASAEMSTATVEHAIADADGKTDVSEAFFPFLFLPLVALAGLAAASAYYPYGYGYYPYGYYY</sequence>
<evidence type="ECO:0000256" key="1">
    <source>
        <dbReference type="SAM" id="Phobius"/>
    </source>
</evidence>
<gene>
    <name evidence="2" type="ORF">NZD89_18095</name>
</gene>
<keyword evidence="1" id="KW-0812">Transmembrane</keyword>
<protein>
    <submittedName>
        <fullName evidence="2">Uncharacterized protein</fullName>
    </submittedName>
</protein>
<evidence type="ECO:0000313" key="3">
    <source>
        <dbReference type="Proteomes" id="UP001164761"/>
    </source>
</evidence>
<accession>A0ABY6ZDL4</accession>